<feature type="transmembrane region" description="Helical" evidence="2">
    <location>
        <begin position="508"/>
        <end position="528"/>
    </location>
</feature>
<evidence type="ECO:0000256" key="1">
    <source>
        <dbReference type="SAM" id="MobiDB-lite"/>
    </source>
</evidence>
<feature type="transmembrane region" description="Helical" evidence="2">
    <location>
        <begin position="625"/>
        <end position="644"/>
    </location>
</feature>
<feature type="transmembrane region" description="Helical" evidence="2">
    <location>
        <begin position="1087"/>
        <end position="1104"/>
    </location>
</feature>
<keyword evidence="2" id="KW-0812">Transmembrane</keyword>
<keyword evidence="2" id="KW-1133">Transmembrane helix</keyword>
<feature type="transmembrane region" description="Helical" evidence="2">
    <location>
        <begin position="989"/>
        <end position="1008"/>
    </location>
</feature>
<feature type="transmembrane region" description="Helical" evidence="2">
    <location>
        <begin position="1063"/>
        <end position="1080"/>
    </location>
</feature>
<feature type="region of interest" description="Disordered" evidence="1">
    <location>
        <begin position="1"/>
        <end position="38"/>
    </location>
</feature>
<organism evidence="3">
    <name type="scientific">Trypanosoma vivax (strain Y486)</name>
    <dbReference type="NCBI Taxonomy" id="1055687"/>
    <lineage>
        <taxon>Eukaryota</taxon>
        <taxon>Discoba</taxon>
        <taxon>Euglenozoa</taxon>
        <taxon>Kinetoplastea</taxon>
        <taxon>Metakinetoplastina</taxon>
        <taxon>Trypanosomatida</taxon>
        <taxon>Trypanosomatidae</taxon>
        <taxon>Trypanosoma</taxon>
        <taxon>Duttonella</taxon>
    </lineage>
</organism>
<feature type="transmembrane region" description="Helical" evidence="2">
    <location>
        <begin position="754"/>
        <end position="779"/>
    </location>
</feature>
<evidence type="ECO:0000256" key="2">
    <source>
        <dbReference type="SAM" id="Phobius"/>
    </source>
</evidence>
<reference evidence="3" key="1">
    <citation type="journal article" date="2012" name="Proc. Natl. Acad. Sci. U.S.A.">
        <title>Antigenic diversity is generated by distinct evolutionary mechanisms in African trypanosome species.</title>
        <authorList>
            <person name="Jackson A.P."/>
            <person name="Berry A."/>
            <person name="Aslett M."/>
            <person name="Allison H.C."/>
            <person name="Burton P."/>
            <person name="Vavrova-Anderson J."/>
            <person name="Brown R."/>
            <person name="Browne H."/>
            <person name="Corton N."/>
            <person name="Hauser H."/>
            <person name="Gamble J."/>
            <person name="Gilderthorp R."/>
            <person name="Marcello L."/>
            <person name="McQuillan J."/>
            <person name="Otto T.D."/>
            <person name="Quail M.A."/>
            <person name="Sanders M.J."/>
            <person name="van Tonder A."/>
            <person name="Ginger M.L."/>
            <person name="Field M.C."/>
            <person name="Barry J.D."/>
            <person name="Hertz-Fowler C."/>
            <person name="Berriman M."/>
        </authorList>
    </citation>
    <scope>NUCLEOTIDE SEQUENCE</scope>
    <source>
        <strain evidence="3">Y486</strain>
    </source>
</reference>
<feature type="transmembrane region" description="Helical" evidence="2">
    <location>
        <begin position="1124"/>
        <end position="1143"/>
    </location>
</feature>
<protein>
    <recommendedName>
        <fullName evidence="4">Transmembrane protein</fullName>
    </recommendedName>
</protein>
<accession>G0U9B5</accession>
<feature type="transmembrane region" description="Helical" evidence="2">
    <location>
        <begin position="437"/>
        <end position="455"/>
    </location>
</feature>
<feature type="transmembrane region" description="Helical" evidence="2">
    <location>
        <begin position="824"/>
        <end position="843"/>
    </location>
</feature>
<feature type="transmembrane region" description="Helical" evidence="2">
    <location>
        <begin position="191"/>
        <end position="210"/>
    </location>
</feature>
<feature type="transmembrane region" description="Helical" evidence="2">
    <location>
        <begin position="681"/>
        <end position="704"/>
    </location>
</feature>
<feature type="transmembrane region" description="Helical" evidence="2">
    <location>
        <begin position="467"/>
        <end position="487"/>
    </location>
</feature>
<feature type="transmembrane region" description="Helical" evidence="2">
    <location>
        <begin position="151"/>
        <end position="179"/>
    </location>
</feature>
<feature type="transmembrane region" description="Helical" evidence="2">
    <location>
        <begin position="863"/>
        <end position="881"/>
    </location>
</feature>
<feature type="transmembrane region" description="Helical" evidence="2">
    <location>
        <begin position="258"/>
        <end position="278"/>
    </location>
</feature>
<feature type="transmembrane region" description="Helical" evidence="2">
    <location>
        <begin position="354"/>
        <end position="373"/>
    </location>
</feature>
<feature type="transmembrane region" description="Helical" evidence="2">
    <location>
        <begin position="916"/>
        <end position="935"/>
    </location>
</feature>
<feature type="transmembrane region" description="Helical" evidence="2">
    <location>
        <begin position="594"/>
        <end position="618"/>
    </location>
</feature>
<feature type="region of interest" description="Disordered" evidence="1">
    <location>
        <begin position="72"/>
        <end position="92"/>
    </location>
</feature>
<sequence>MIPNDFRSGVAPVIPAFPPPPTAASSGDTTKQPYGASSSLWVATRQHSQRAVGAGESGGGAVVESYTNVVPPPLGEKTLAQPNEHKSKDTREAQDYSAYRLVQRMLVEQDTGTEGGIPMEGAATAVSSGEYEEYLEFVTGSPRHVLSISSLLALGLFGAIPLMSAFALSVLLTGCVVSYAVDFAGYRRGGVFAVVLTALSFGLALFLSNLHSSLLNMGPLCMILSMQGLLMCATMASLLHFHWLQLNYPGLICLMERCIVSVTPMFTLPLLFSTIAAFVGSRHAPAWFLASMCILHRLFYQPIESSFISQCRRRRARQGGSDDFAGRDIIWGVGAGSVVDDEVKPLQVNGRPEAITFTLLLLFLPTTIYISLQNNWREAWIANLINAAGMICAPLLYICWDPVKSLWFLRPEDKAGRGHLEYDPLGIQKIVSKYRKLILALSILVIPNWFVYRLLSSRFRFLFNGLAPPYNGLCVSAAMYTGIFSALQIKMLLDADRQQHDMLRPDLLKLRGLAAFAATASGILLGLATGMPGPFIFLLIFCVFSVNIFLLDRTNEWPMMSFTVFSSLLLMWWMHRMYSFIIVDLHVLGESATVSTAFLTLGVAWCYMLSCMAFTASFSKFKTTFVILMFLHSTKVAWIEHVLYSQKEEGVYPAVLVLLTSVAGVLLSVRLYRNGVLGANTAAFIAASYVAKLPTFLVEVTGSYYSADSLDESEAQRRGIEIGVVWWAALFYGYAVTIFELCRGTQMRASSAKWLFTLFLSSSVALVACTARNFQLALYDFLVQRRLFEKAMLPVTLGTCLSSYSFLTYPFILRRKTEYSFVETWLVVSRCTLILGIVLLLLQSVRVSDDQIRKNLGVENSDLGNYSAMVGLLLIIAGRYITFSSVHFTFRAMYWMSITCCLSLFLTIYLLPVPTFLVLIGVCGFVFFTLLNLDMAHYREQIFSTGCTIYAVSVCFMIYTFVVLSRLSVDEELHDDPVFLWELNIEGRKRLLSVIAVTSLFTAIVLRFRLNGKALLPDAIPLPHAVAEYLRVIINYSATICVASMTVLNMWCNDYEPGLHVTTSPLLLLLVDDGLVFTGLGTKRFRYFPPLLYAVTLLWVSYINDAYAVGQTVTDGIKQVLLNAVYAFPVIPSQLSLLFLLWFGRKSAGTPLAAVLVFVVLDVFVLLLSSNKTLQWMAIAGICGQCARLLEAQLLQERMMSVFL</sequence>
<feature type="transmembrane region" description="Helical" evidence="2">
    <location>
        <begin position="791"/>
        <end position="812"/>
    </location>
</feature>
<feature type="transmembrane region" description="Helical" evidence="2">
    <location>
        <begin position="650"/>
        <end position="669"/>
    </location>
</feature>
<feature type="compositionally biased region" description="Basic and acidic residues" evidence="1">
    <location>
        <begin position="83"/>
        <end position="92"/>
    </location>
</feature>
<dbReference type="PANTHER" id="PTHR35313">
    <property type="entry name" value="NO EXINE FORMATION 1"/>
    <property type="match status" value="1"/>
</dbReference>
<evidence type="ECO:0000313" key="3">
    <source>
        <dbReference type="EMBL" id="CCC54200.1"/>
    </source>
</evidence>
<dbReference type="VEuPathDB" id="TriTrypDB:TvY486_1116840"/>
<feature type="transmembrane region" description="Helical" evidence="2">
    <location>
        <begin position="534"/>
        <end position="550"/>
    </location>
</feature>
<feature type="compositionally biased region" description="Polar residues" evidence="1">
    <location>
        <begin position="25"/>
        <end position="38"/>
    </location>
</feature>
<feature type="transmembrane region" description="Helical" evidence="2">
    <location>
        <begin position="1029"/>
        <end position="1051"/>
    </location>
</feature>
<dbReference type="AlphaFoldDB" id="G0U9B5"/>
<name>G0U9B5_TRYVY</name>
<dbReference type="EMBL" id="HE573027">
    <property type="protein sequence ID" value="CCC54200.1"/>
    <property type="molecule type" value="Genomic_DNA"/>
</dbReference>
<keyword evidence="2" id="KW-0472">Membrane</keyword>
<feature type="transmembrane region" description="Helical" evidence="2">
    <location>
        <begin position="724"/>
        <end position="742"/>
    </location>
</feature>
<feature type="transmembrane region" description="Helical" evidence="2">
    <location>
        <begin position="947"/>
        <end position="969"/>
    </location>
</feature>
<gene>
    <name evidence="3" type="ORF">TVY486_1116840</name>
</gene>
<feature type="transmembrane region" description="Helical" evidence="2">
    <location>
        <begin position="1150"/>
        <end position="1168"/>
    </location>
</feature>
<proteinExistence type="predicted"/>
<evidence type="ECO:0008006" key="4">
    <source>
        <dbReference type="Google" id="ProtNLM"/>
    </source>
</evidence>
<feature type="transmembrane region" description="Helical" evidence="2">
    <location>
        <begin position="222"/>
        <end position="246"/>
    </location>
</feature>
<dbReference type="PANTHER" id="PTHR35313:SF1">
    <property type="entry name" value="NO EXINE FORMATION 1"/>
    <property type="match status" value="1"/>
</dbReference>
<feature type="transmembrane region" description="Helical" evidence="2">
    <location>
        <begin position="557"/>
        <end position="574"/>
    </location>
</feature>